<reference evidence="1" key="1">
    <citation type="submission" date="2020-03" db="EMBL/GenBank/DDBJ databases">
        <title>Ferranicluibacter endophyticum gen. nov., sp. nov., a new genus isolated from Rubus ulmifolius Schott. stem.</title>
        <authorList>
            <person name="Roca-Couso R."/>
            <person name="Flores-Felix J.D."/>
            <person name="Igual J.M."/>
            <person name="Rivas R."/>
        </authorList>
    </citation>
    <scope>NUCLEOTIDE SEQUENCE</scope>
    <source>
        <strain evidence="1">CRRU44</strain>
    </source>
</reference>
<sequence>MPAVIPDLDRWLRERDPLGPEHLAYHRVPLPAHEVLRSGNGRHRENQHDAVVPERLDTLYSQRLDELASQLRVVLQLRPDPLGNLAGLLQIGVDADGGPELVDDPVAAHVLDSPEFSERKCIDGSPIAKELHRSEAEAFDGAHVVLRLDVLSNPKSVVEHLENRADDILDEGLHLRTFVIDEHLGTFFLKKTSGFSRLVIPCRVAYDVVIELRQPLSNGQKIVILQLRAWRLQVGQGGFSSDSKWEKGRCGRPFSISPADV</sequence>
<organism evidence="1 2">
    <name type="scientific">Ferranicluibacter rubi</name>
    <dbReference type="NCBI Taxonomy" id="2715133"/>
    <lineage>
        <taxon>Bacteria</taxon>
        <taxon>Pseudomonadati</taxon>
        <taxon>Pseudomonadota</taxon>
        <taxon>Alphaproteobacteria</taxon>
        <taxon>Hyphomicrobiales</taxon>
        <taxon>Rhizobiaceae</taxon>
        <taxon>Ferranicluibacter</taxon>
    </lineage>
</organism>
<dbReference type="Proteomes" id="UP001155840">
    <property type="component" value="Unassembled WGS sequence"/>
</dbReference>
<name>A0AA43ZJB2_9HYPH</name>
<protein>
    <submittedName>
        <fullName evidence="1">Uncharacterized protein</fullName>
    </submittedName>
</protein>
<evidence type="ECO:0000313" key="1">
    <source>
        <dbReference type="EMBL" id="NHT78973.1"/>
    </source>
</evidence>
<dbReference type="AlphaFoldDB" id="A0AA43ZJB2"/>
<evidence type="ECO:0000313" key="2">
    <source>
        <dbReference type="Proteomes" id="UP001155840"/>
    </source>
</evidence>
<dbReference type="EMBL" id="JAANCM010000024">
    <property type="protein sequence ID" value="NHT78973.1"/>
    <property type="molecule type" value="Genomic_DNA"/>
</dbReference>
<gene>
    <name evidence="1" type="ORF">G8E10_25055</name>
</gene>
<proteinExistence type="predicted"/>
<accession>A0AA43ZJB2</accession>
<comment type="caution">
    <text evidence="1">The sequence shown here is derived from an EMBL/GenBank/DDBJ whole genome shotgun (WGS) entry which is preliminary data.</text>
</comment>
<keyword evidence="2" id="KW-1185">Reference proteome</keyword>